<proteinExistence type="predicted"/>
<dbReference type="Pfam" id="PF25329">
    <property type="entry name" value="C2_GDE1"/>
    <property type="match status" value="1"/>
</dbReference>
<gene>
    <name evidence="3" type="ORF">M501DRAFT_1058505</name>
</gene>
<evidence type="ECO:0000313" key="3">
    <source>
        <dbReference type="EMBL" id="KAF2838343.1"/>
    </source>
</evidence>
<evidence type="ECO:0000259" key="2">
    <source>
        <dbReference type="Pfam" id="PF25329"/>
    </source>
</evidence>
<dbReference type="Gene3D" id="1.25.40.20">
    <property type="entry name" value="Ankyrin repeat-containing domain"/>
    <property type="match status" value="1"/>
</dbReference>
<dbReference type="InterPro" id="IPR036770">
    <property type="entry name" value="Ankyrin_rpt-contain_sf"/>
</dbReference>
<dbReference type="Proteomes" id="UP000799429">
    <property type="component" value="Unassembled WGS sequence"/>
</dbReference>
<name>A0A9P4S936_9PEZI</name>
<feature type="domain" description="GPCPD1-like C2" evidence="2">
    <location>
        <begin position="79"/>
        <end position="208"/>
    </location>
</feature>
<organism evidence="3 4">
    <name type="scientific">Patellaria atrata CBS 101060</name>
    <dbReference type="NCBI Taxonomy" id="1346257"/>
    <lineage>
        <taxon>Eukaryota</taxon>
        <taxon>Fungi</taxon>
        <taxon>Dikarya</taxon>
        <taxon>Ascomycota</taxon>
        <taxon>Pezizomycotina</taxon>
        <taxon>Dothideomycetes</taxon>
        <taxon>Dothideomycetes incertae sedis</taxon>
        <taxon>Patellariales</taxon>
        <taxon>Patellariaceae</taxon>
        <taxon>Patellaria</taxon>
    </lineage>
</organism>
<comment type="caution">
    <text evidence="3">The sequence shown here is derived from an EMBL/GenBank/DDBJ whole genome shotgun (WGS) entry which is preliminary data.</text>
</comment>
<dbReference type="PROSITE" id="PS50088">
    <property type="entry name" value="ANK_REPEAT"/>
    <property type="match status" value="1"/>
</dbReference>
<accession>A0A9P4S936</accession>
<dbReference type="InterPro" id="IPR057506">
    <property type="entry name" value="C2_GPCPD1"/>
</dbReference>
<dbReference type="AlphaFoldDB" id="A0A9P4S936"/>
<dbReference type="InterPro" id="IPR002110">
    <property type="entry name" value="Ankyrin_rpt"/>
</dbReference>
<keyword evidence="4" id="KW-1185">Reference proteome</keyword>
<dbReference type="OrthoDB" id="197419at2759"/>
<sequence>MIACIYGHSDIVDILLASGADPKPIDPFSLSAQDYAAYSGFLSIAGKLRLFERGLHSRTPNHGRRIAKPLWRPKTIPLSKIFVNLGTLNTKKRVDTVDLGPYLQRYPTNPYPETSFSVSISGIGAAGFIEPIRLPILDDRGSFPSLFLAEELENAKLVFNISRFTVTMLEPGKHIGTAIALLSSLKQGLGADRESSIRDYTIPIYGNETMCFMAPSALALSL</sequence>
<feature type="repeat" description="ANK" evidence="1">
    <location>
        <begin position="1"/>
        <end position="27"/>
    </location>
</feature>
<evidence type="ECO:0000256" key="1">
    <source>
        <dbReference type="PROSITE-ProRule" id="PRU00023"/>
    </source>
</evidence>
<keyword evidence="1" id="KW-0040">ANK repeat</keyword>
<dbReference type="EMBL" id="MU006097">
    <property type="protein sequence ID" value="KAF2838343.1"/>
    <property type="molecule type" value="Genomic_DNA"/>
</dbReference>
<reference evidence="3" key="1">
    <citation type="journal article" date="2020" name="Stud. Mycol.">
        <title>101 Dothideomycetes genomes: a test case for predicting lifestyles and emergence of pathogens.</title>
        <authorList>
            <person name="Haridas S."/>
            <person name="Albert R."/>
            <person name="Binder M."/>
            <person name="Bloem J."/>
            <person name="Labutti K."/>
            <person name="Salamov A."/>
            <person name="Andreopoulos B."/>
            <person name="Baker S."/>
            <person name="Barry K."/>
            <person name="Bills G."/>
            <person name="Bluhm B."/>
            <person name="Cannon C."/>
            <person name="Castanera R."/>
            <person name="Culley D."/>
            <person name="Daum C."/>
            <person name="Ezra D."/>
            <person name="Gonzalez J."/>
            <person name="Henrissat B."/>
            <person name="Kuo A."/>
            <person name="Liang C."/>
            <person name="Lipzen A."/>
            <person name="Lutzoni F."/>
            <person name="Magnuson J."/>
            <person name="Mondo S."/>
            <person name="Nolan M."/>
            <person name="Ohm R."/>
            <person name="Pangilinan J."/>
            <person name="Park H.-J."/>
            <person name="Ramirez L."/>
            <person name="Alfaro M."/>
            <person name="Sun H."/>
            <person name="Tritt A."/>
            <person name="Yoshinaga Y."/>
            <person name="Zwiers L.-H."/>
            <person name="Turgeon B."/>
            <person name="Goodwin S."/>
            <person name="Spatafora J."/>
            <person name="Crous P."/>
            <person name="Grigoriev I."/>
        </authorList>
    </citation>
    <scope>NUCLEOTIDE SEQUENCE</scope>
    <source>
        <strain evidence="3">CBS 101060</strain>
    </source>
</reference>
<dbReference type="SUPFAM" id="SSF48403">
    <property type="entry name" value="Ankyrin repeat"/>
    <property type="match status" value="1"/>
</dbReference>
<evidence type="ECO:0000313" key="4">
    <source>
        <dbReference type="Proteomes" id="UP000799429"/>
    </source>
</evidence>
<protein>
    <recommendedName>
        <fullName evidence="2">GPCPD1-like C2 domain-containing protein</fullName>
    </recommendedName>
</protein>